<dbReference type="Proteomes" id="UP000266701">
    <property type="component" value="Unassembled WGS sequence"/>
</dbReference>
<evidence type="ECO:0000259" key="1">
    <source>
        <dbReference type="Pfam" id="PF17194"/>
    </source>
</evidence>
<sequence>MGAVMLNTEARQQLQKLLPLDMIATKSWLETQGLNLHFLDNAVRSQTLIPVAAGVYTRQEAKLSWKGIVASLQRMADVPVHVGGLTALELEGLGHYLSKGNKPKVHLYSAEMLPRWLARIDAPAQFEWHGTRRLWPETLMQDNQYLRQDSWQASLPSLHYSCPEKAILELLAIVPNTISFEHADQLMQGLHNLSPRKLNALLKACSSIKAKRLFLWLAGRHQHAWLKYLTPEQYALGTGKRLIAKGGKLEPTWQITVPKDM</sequence>
<dbReference type="Pfam" id="PF17194">
    <property type="entry name" value="AbiEi_3_N"/>
    <property type="match status" value="1"/>
</dbReference>
<comment type="caution">
    <text evidence="2">The sequence shown here is derived from an EMBL/GenBank/DDBJ whole genome shotgun (WGS) entry which is preliminary data.</text>
</comment>
<reference evidence="2 3" key="1">
    <citation type="journal article" date="2017" name="Emerg. Infect. Dis.">
        <title>Carbapenemase VCC-1-Producing Vibrio cholerae in Coastal Waters of Germany.</title>
        <authorList>
            <person name="Hammerl J.A."/>
            <person name="Jackel C."/>
            <person name="Bortolaia V."/>
            <person name="Schwartz K."/>
            <person name="Bier N."/>
            <person name="Hendriksen R.S."/>
            <person name="Guerra B."/>
            <person name="Strauch E."/>
        </authorList>
    </citation>
    <scope>NUCLEOTIDE SEQUENCE [LARGE SCALE GENOMIC DNA]</scope>
    <source>
        <strain evidence="2 3">VN-2825</strain>
    </source>
</reference>
<dbReference type="Pfam" id="PF11459">
    <property type="entry name" value="AbiEi_3"/>
    <property type="match status" value="1"/>
</dbReference>
<feature type="domain" description="Transcriptional regulator AbiEi antitoxin N-terminal" evidence="1">
    <location>
        <begin position="12"/>
        <end position="98"/>
    </location>
</feature>
<name>A0A395TZ72_VIBCL</name>
<dbReference type="InterPro" id="IPR021561">
    <property type="entry name" value="AbiEi_3"/>
</dbReference>
<dbReference type="EMBL" id="MCBA01000057">
    <property type="protein sequence ID" value="RGP90097.1"/>
    <property type="molecule type" value="Genomic_DNA"/>
</dbReference>
<evidence type="ECO:0000313" key="2">
    <source>
        <dbReference type="EMBL" id="RGP90097.1"/>
    </source>
</evidence>
<protein>
    <recommendedName>
        <fullName evidence="1">Transcriptional regulator AbiEi antitoxin N-terminal domain-containing protein</fullName>
    </recommendedName>
</protein>
<dbReference type="AlphaFoldDB" id="A0A395TZ72"/>
<gene>
    <name evidence="2" type="ORF">BC353_09255</name>
</gene>
<dbReference type="InterPro" id="IPR033455">
    <property type="entry name" value="AbiEi_3_N"/>
</dbReference>
<organism evidence="2 3">
    <name type="scientific">Vibrio cholerae</name>
    <dbReference type="NCBI Taxonomy" id="666"/>
    <lineage>
        <taxon>Bacteria</taxon>
        <taxon>Pseudomonadati</taxon>
        <taxon>Pseudomonadota</taxon>
        <taxon>Gammaproteobacteria</taxon>
        <taxon>Vibrionales</taxon>
        <taxon>Vibrionaceae</taxon>
        <taxon>Vibrio</taxon>
    </lineage>
</organism>
<proteinExistence type="predicted"/>
<accession>A0A395TZ72</accession>
<evidence type="ECO:0000313" key="3">
    <source>
        <dbReference type="Proteomes" id="UP000266701"/>
    </source>
</evidence>